<evidence type="ECO:0000259" key="1">
    <source>
        <dbReference type="Pfam" id="PF06985"/>
    </source>
</evidence>
<reference evidence="3 4" key="1">
    <citation type="submission" date="2019-06" db="EMBL/GenBank/DDBJ databases">
        <title>Draft genome sequence of the filamentous fungus Phialemoniopsis curvata isolated from diesel fuel.</title>
        <authorList>
            <person name="Varaljay V.A."/>
            <person name="Lyon W.J."/>
            <person name="Crouch A.L."/>
            <person name="Drake C.E."/>
            <person name="Hollomon J.M."/>
            <person name="Nadeau L.J."/>
            <person name="Nunn H.S."/>
            <person name="Stevenson B.S."/>
            <person name="Bojanowski C.L."/>
            <person name="Crookes-Goodson W.J."/>
        </authorList>
    </citation>
    <scope>NUCLEOTIDE SEQUENCE [LARGE SCALE GENOMIC DNA]</scope>
    <source>
        <strain evidence="3 4">D216</strain>
    </source>
</reference>
<feature type="domain" description="Heterokaryon incompatibility" evidence="1">
    <location>
        <begin position="21"/>
        <end position="107"/>
    </location>
</feature>
<comment type="caution">
    <text evidence="3">The sequence shown here is derived from an EMBL/GenBank/DDBJ whole genome shotgun (WGS) entry which is preliminary data.</text>
</comment>
<proteinExistence type="predicted"/>
<name>A0A507BL23_9PEZI</name>
<dbReference type="Pfam" id="PF26640">
    <property type="entry name" value="DUF8212"/>
    <property type="match status" value="1"/>
</dbReference>
<dbReference type="InterPro" id="IPR010730">
    <property type="entry name" value="HET"/>
</dbReference>
<evidence type="ECO:0000259" key="2">
    <source>
        <dbReference type="Pfam" id="PF26640"/>
    </source>
</evidence>
<dbReference type="AlphaFoldDB" id="A0A507BL23"/>
<accession>A0A507BL23</accession>
<protein>
    <submittedName>
        <fullName evidence="3">Uncharacterized protein</fullName>
    </submittedName>
</protein>
<dbReference type="Pfam" id="PF06985">
    <property type="entry name" value="HET"/>
    <property type="match status" value="1"/>
</dbReference>
<dbReference type="InParanoid" id="A0A507BL23"/>
<evidence type="ECO:0000313" key="3">
    <source>
        <dbReference type="EMBL" id="TPX17851.1"/>
    </source>
</evidence>
<keyword evidence="4" id="KW-1185">Reference proteome</keyword>
<gene>
    <name evidence="3" type="ORF">E0L32_002952</name>
</gene>
<dbReference type="PANTHER" id="PTHR10622:SF10">
    <property type="entry name" value="HET DOMAIN-CONTAINING PROTEIN"/>
    <property type="match status" value="1"/>
</dbReference>
<dbReference type="OrthoDB" id="674604at2759"/>
<dbReference type="STRING" id="1093900.A0A507BL23"/>
<evidence type="ECO:0000313" key="4">
    <source>
        <dbReference type="Proteomes" id="UP000319257"/>
    </source>
</evidence>
<dbReference type="Proteomes" id="UP000319257">
    <property type="component" value="Unassembled WGS sequence"/>
</dbReference>
<dbReference type="EMBL" id="SKBQ01000012">
    <property type="protein sequence ID" value="TPX17851.1"/>
    <property type="molecule type" value="Genomic_DNA"/>
</dbReference>
<organism evidence="3 4">
    <name type="scientific">Thyridium curvatum</name>
    <dbReference type="NCBI Taxonomy" id="1093900"/>
    <lineage>
        <taxon>Eukaryota</taxon>
        <taxon>Fungi</taxon>
        <taxon>Dikarya</taxon>
        <taxon>Ascomycota</taxon>
        <taxon>Pezizomycotina</taxon>
        <taxon>Sordariomycetes</taxon>
        <taxon>Sordariomycetidae</taxon>
        <taxon>Thyridiales</taxon>
        <taxon>Thyridiaceae</taxon>
        <taxon>Thyridium</taxon>
    </lineage>
</organism>
<dbReference type="RefSeq" id="XP_030999562.1">
    <property type="nucleotide sequence ID" value="XM_031137198.1"/>
</dbReference>
<sequence>MRLLNVHTFQLVEFLGKKPEYAILSHTWEKREILFEHMTQPTKSLKKRDGWDKVSNCCKQARTDGLGYVWIDTCCIDKSSSAELSEAINSMFAWYASAEICYTYLSDLELPEDRSNYDLEASLRTCRWFTRGFTLQELIAPCQVWFFDKNWNYVGKRDDADENDWQWSIKSQPVHEMISAITHIPVPVLGRGSKREQPMERLEVLMRGFSISQRMNWAAGRSTTRVEDEAYCLLGLFSIHMPLLYGEGKKAFRRLQDEIMRGSNDQSIFATNEHTLLASSPDGFIDSRTGKSSPVDLISLQRTCLSSGNVDDSFVDAGPSVISMTLFICPLKNCSTRSIYLGYHASTAVYLGILNCAFQNDIYRRPVIILEKLNGQRTFFRKTNGYLTGMPSISCVEMEGTQQIYDNECRADARLERVSIIHSYEASILEYTSVDQCPILSIKIHLADKYKLLSYSPPQTRLHRTNGLVVIQLPGSGIPQIENNGRLRGIAVVETPHGSNLLVGWGGVGAAMSDGESQQQGFMGCQAVKMAQGPLNLEEDSFLSSYLTMMSENHDSDLQLTRGQEIGDSVRSGVWIEEKEILGHRDCDLYIGYELTSDQISRLFSSIQ</sequence>
<dbReference type="GeneID" id="41970399"/>
<dbReference type="InterPro" id="IPR058525">
    <property type="entry name" value="DUF8212"/>
</dbReference>
<dbReference type="PANTHER" id="PTHR10622">
    <property type="entry name" value="HET DOMAIN-CONTAINING PROTEIN"/>
    <property type="match status" value="1"/>
</dbReference>
<feature type="domain" description="DUF8212" evidence="2">
    <location>
        <begin position="250"/>
        <end position="272"/>
    </location>
</feature>